<evidence type="ECO:0000256" key="1">
    <source>
        <dbReference type="SAM" id="Phobius"/>
    </source>
</evidence>
<keyword evidence="1" id="KW-0472">Membrane</keyword>
<protein>
    <submittedName>
        <fullName evidence="2">Uncharacterized protein</fullName>
    </submittedName>
</protein>
<proteinExistence type="predicted"/>
<dbReference type="AlphaFoldDB" id="A0A0M4NC61"/>
<keyword evidence="1" id="KW-0812">Transmembrane</keyword>
<sequence>MNSPSVSILCKSAIGAVLLIGTMEFFNNSNKNKMWNYHNIYFLQLNFENVGTHTNSNRKKRIFKNS</sequence>
<dbReference type="EMBL" id="CP012603">
    <property type="protein sequence ID" value="ALE41177.1"/>
    <property type="molecule type" value="Genomic_DNA"/>
</dbReference>
<dbReference type="PATRIC" id="fig|1279460.3.peg.4130"/>
<feature type="transmembrane region" description="Helical" evidence="1">
    <location>
        <begin position="6"/>
        <end position="26"/>
    </location>
</feature>
<evidence type="ECO:0000313" key="2">
    <source>
        <dbReference type="EMBL" id="ALE41177.1"/>
    </source>
</evidence>
<reference evidence="2 3" key="1">
    <citation type="journal article" date="2015" name="Genome Announc.">
        <title>Whole-Genome Sequence of Leptospira interrogans Serovar Hardjo Subtype Hardjoprajitno Strain Norma, Isolated from Cattle in a Leptospirosis Outbreak in Brazil.</title>
        <authorList>
            <person name="Cosate M.R."/>
            <person name="Soares S.C."/>
            <person name="Mendes T.A."/>
            <person name="Raittz R.T."/>
            <person name="Moreira E.C."/>
            <person name="Leite R."/>
            <person name="Fernandes G.R."/>
            <person name="Haddad J.P."/>
            <person name="Ortega J.M."/>
        </authorList>
    </citation>
    <scope>NUCLEOTIDE SEQUENCE [LARGE SCALE GENOMIC DNA]</scope>
    <source>
        <strain evidence="2 3">Norma</strain>
    </source>
</reference>
<organism evidence="2">
    <name type="scientific">Leptospira interrogans serovar Hardjo str. Norma</name>
    <dbReference type="NCBI Taxonomy" id="1279460"/>
    <lineage>
        <taxon>Bacteria</taxon>
        <taxon>Pseudomonadati</taxon>
        <taxon>Spirochaetota</taxon>
        <taxon>Spirochaetia</taxon>
        <taxon>Leptospirales</taxon>
        <taxon>Leptospiraceae</taxon>
        <taxon>Leptospira</taxon>
    </lineage>
</organism>
<name>A0A0M4NC61_LEPIR</name>
<dbReference type="Proteomes" id="UP000056502">
    <property type="component" value="Chromosome I"/>
</dbReference>
<keyword evidence="1" id="KW-1133">Transmembrane helix</keyword>
<dbReference type="AntiFam" id="ANF00051">
    <property type="entry name" value="Translation of DNA tandem repeat"/>
</dbReference>
<evidence type="ECO:0000313" key="3">
    <source>
        <dbReference type="Proteomes" id="UP000056502"/>
    </source>
</evidence>
<accession>A0A0M4NC61</accession>
<gene>
    <name evidence="2" type="ORF">G436_4039</name>
</gene>